<dbReference type="Proteomes" id="UP000663848">
    <property type="component" value="Unassembled WGS sequence"/>
</dbReference>
<evidence type="ECO:0000313" key="2">
    <source>
        <dbReference type="EMBL" id="CAF4564159.1"/>
    </source>
</evidence>
<protein>
    <recommendedName>
        <fullName evidence="5">Macroglobulin domain-containing protein</fullName>
    </recommendedName>
</protein>
<sequence>MRVNIHSYRSTDDAYIWYVFNDRGLYRPKEEVHIKGVIDYIIYGSYSEQLQQSKVELNNYGAFDIHFTLPDNVNLGNGYARFTLLDSNSNTKHYFQIQEFRNRTGCEGKLFVGGCLNGAYVRWTVQAATTIFTPANQYGYMFGRARSFCYYSRYDRKTKILYPKKYFQDEPVQTKVIVTDIDGNLIDNILVRCDVIGYGSEIKEDQNGLTIFEEIKDEQTLTIVSSNKGAVNIAYTPKLVKGLNF</sequence>
<dbReference type="Gene3D" id="2.60.40.1930">
    <property type="match status" value="1"/>
</dbReference>
<gene>
    <name evidence="1" type="ORF">HFQ381_LOCUS25436</name>
    <name evidence="3" type="ORF">QYT958_LOCUS15434</name>
    <name evidence="2" type="ORF">TSG867_LOCUS25503</name>
</gene>
<evidence type="ECO:0000313" key="3">
    <source>
        <dbReference type="EMBL" id="CAF4660033.1"/>
    </source>
</evidence>
<dbReference type="Proteomes" id="UP000663851">
    <property type="component" value="Unassembled WGS sequence"/>
</dbReference>
<organism evidence="1 4">
    <name type="scientific">Rotaria socialis</name>
    <dbReference type="NCBI Taxonomy" id="392032"/>
    <lineage>
        <taxon>Eukaryota</taxon>
        <taxon>Metazoa</taxon>
        <taxon>Spiralia</taxon>
        <taxon>Gnathifera</taxon>
        <taxon>Rotifera</taxon>
        <taxon>Eurotatoria</taxon>
        <taxon>Bdelloidea</taxon>
        <taxon>Philodinida</taxon>
        <taxon>Philodinidae</taxon>
        <taxon>Rotaria</taxon>
    </lineage>
</organism>
<dbReference type="EMBL" id="CAJOBR010002147">
    <property type="protein sequence ID" value="CAF4660033.1"/>
    <property type="molecule type" value="Genomic_DNA"/>
</dbReference>
<comment type="caution">
    <text evidence="1">The sequence shown here is derived from an EMBL/GenBank/DDBJ whole genome shotgun (WGS) entry which is preliminary data.</text>
</comment>
<dbReference type="EMBL" id="CAJOBO010002851">
    <property type="protein sequence ID" value="CAF4470963.1"/>
    <property type="molecule type" value="Genomic_DNA"/>
</dbReference>
<evidence type="ECO:0008006" key="5">
    <source>
        <dbReference type="Google" id="ProtNLM"/>
    </source>
</evidence>
<accession>A0A820TNS1</accession>
<dbReference type="Proteomes" id="UP000663862">
    <property type="component" value="Unassembled WGS sequence"/>
</dbReference>
<name>A0A820TNS1_9BILA</name>
<dbReference type="EMBL" id="CAJOBQ010002508">
    <property type="protein sequence ID" value="CAF4564159.1"/>
    <property type="molecule type" value="Genomic_DNA"/>
</dbReference>
<evidence type="ECO:0000313" key="4">
    <source>
        <dbReference type="Proteomes" id="UP000663851"/>
    </source>
</evidence>
<reference evidence="1" key="1">
    <citation type="submission" date="2021-02" db="EMBL/GenBank/DDBJ databases">
        <authorList>
            <person name="Nowell W R."/>
        </authorList>
    </citation>
    <scope>NUCLEOTIDE SEQUENCE</scope>
</reference>
<proteinExistence type="predicted"/>
<evidence type="ECO:0000313" key="1">
    <source>
        <dbReference type="EMBL" id="CAF4470963.1"/>
    </source>
</evidence>
<dbReference type="AlphaFoldDB" id="A0A820TNS1"/>